<feature type="region of interest" description="Disordered" evidence="1">
    <location>
        <begin position="92"/>
        <end position="118"/>
    </location>
</feature>
<dbReference type="RefSeq" id="WP_184324509.1">
    <property type="nucleotide sequence ID" value="NZ_JACHLZ010000001.1"/>
</dbReference>
<accession>A0A841ABH3</accession>
<evidence type="ECO:0000259" key="2">
    <source>
        <dbReference type="PROSITE" id="PS51674"/>
    </source>
</evidence>
<dbReference type="AlphaFoldDB" id="A0A841ABH3"/>
<gene>
    <name evidence="3" type="ORF">HNR70_000784</name>
</gene>
<name>A0A841ABH3_9MICO</name>
<organism evidence="3 4">
    <name type="scientific">Brachybacterium aquaticum</name>
    <dbReference type="NCBI Taxonomy" id="1432564"/>
    <lineage>
        <taxon>Bacteria</taxon>
        <taxon>Bacillati</taxon>
        <taxon>Actinomycetota</taxon>
        <taxon>Actinomycetes</taxon>
        <taxon>Micrococcales</taxon>
        <taxon>Dermabacteraceae</taxon>
        <taxon>Brachybacterium</taxon>
    </lineage>
</organism>
<dbReference type="EMBL" id="JACHLZ010000001">
    <property type="protein sequence ID" value="MBB5830971.1"/>
    <property type="molecule type" value="Genomic_DNA"/>
</dbReference>
<evidence type="ECO:0000313" key="3">
    <source>
        <dbReference type="EMBL" id="MBB5830971.1"/>
    </source>
</evidence>
<comment type="caution">
    <text evidence="3">The sequence shown here is derived from an EMBL/GenBank/DDBJ whole genome shotgun (WGS) entry which is preliminary data.</text>
</comment>
<dbReference type="PROSITE" id="PS51674">
    <property type="entry name" value="4FE4S_WBL"/>
    <property type="match status" value="1"/>
</dbReference>
<reference evidence="3 4" key="1">
    <citation type="submission" date="2020-08" db="EMBL/GenBank/DDBJ databases">
        <title>Sequencing the genomes of 1000 actinobacteria strains.</title>
        <authorList>
            <person name="Klenk H.-P."/>
        </authorList>
    </citation>
    <scope>NUCLEOTIDE SEQUENCE [LARGE SCALE GENOMIC DNA]</scope>
    <source>
        <strain evidence="3 4">DSM 28796</strain>
    </source>
</reference>
<evidence type="ECO:0000313" key="4">
    <source>
        <dbReference type="Proteomes" id="UP000588158"/>
    </source>
</evidence>
<sequence>MSPAPILVPPLAEPAADATEALHDAIAERPRWAIPCRAAADPAPWTSDDEEDAAWAAAECAACPVLDLCEAFGIATRADGVVLAGRRWAKHTAGNLRTRGSTTSPATAAGANERENAS</sequence>
<feature type="domain" description="4Fe-4S Wbl-type" evidence="2">
    <location>
        <begin position="35"/>
        <end position="93"/>
    </location>
</feature>
<dbReference type="Proteomes" id="UP000588158">
    <property type="component" value="Unassembled WGS sequence"/>
</dbReference>
<evidence type="ECO:0000256" key="1">
    <source>
        <dbReference type="SAM" id="MobiDB-lite"/>
    </source>
</evidence>
<feature type="compositionally biased region" description="Low complexity" evidence="1">
    <location>
        <begin position="97"/>
        <end position="111"/>
    </location>
</feature>
<proteinExistence type="predicted"/>
<dbReference type="InterPro" id="IPR034768">
    <property type="entry name" value="4FE4S_WBL"/>
</dbReference>
<protein>
    <recommendedName>
        <fullName evidence="2">4Fe-4S Wbl-type domain-containing protein</fullName>
    </recommendedName>
</protein>
<keyword evidence="4" id="KW-1185">Reference proteome</keyword>